<feature type="compositionally biased region" description="Gly residues" evidence="2">
    <location>
        <begin position="205"/>
        <end position="215"/>
    </location>
</feature>
<feature type="domain" description="TSEN34 N-terminal" evidence="3">
    <location>
        <begin position="100"/>
        <end position="150"/>
    </location>
</feature>
<name>A0A8H8A0B5_9FUNG</name>
<dbReference type="GO" id="GO:0000379">
    <property type="term" value="P:tRNA-type intron splice site recognition and cleavage"/>
    <property type="evidence" value="ECO:0007669"/>
    <property type="project" value="TreeGrafter"/>
</dbReference>
<accession>A0A8H8A0B5</accession>
<evidence type="ECO:0000313" key="4">
    <source>
        <dbReference type="EMBL" id="KAG5462794.1"/>
    </source>
</evidence>
<dbReference type="AlphaFoldDB" id="A0A8H8A0B5"/>
<dbReference type="OrthoDB" id="48041at2759"/>
<feature type="region of interest" description="Disordered" evidence="2">
    <location>
        <begin position="254"/>
        <end position="286"/>
    </location>
</feature>
<feature type="non-terminal residue" evidence="4">
    <location>
        <position position="337"/>
    </location>
</feature>
<organism evidence="4 5">
    <name type="scientific">Olpidium bornovanus</name>
    <dbReference type="NCBI Taxonomy" id="278681"/>
    <lineage>
        <taxon>Eukaryota</taxon>
        <taxon>Fungi</taxon>
        <taxon>Fungi incertae sedis</taxon>
        <taxon>Olpidiomycota</taxon>
        <taxon>Olpidiomycotina</taxon>
        <taxon>Olpidiomycetes</taxon>
        <taxon>Olpidiales</taxon>
        <taxon>Olpidiaceae</taxon>
        <taxon>Olpidium</taxon>
    </lineage>
</organism>
<dbReference type="InterPro" id="IPR059049">
    <property type="entry name" value="TSEN34_N"/>
</dbReference>
<dbReference type="PANTHER" id="PTHR13070:SF0">
    <property type="entry name" value="TRNA-SPLICING ENDONUCLEASE SUBUNIT SEN34"/>
    <property type="match status" value="1"/>
</dbReference>
<keyword evidence="1" id="KW-0456">Lyase</keyword>
<dbReference type="Proteomes" id="UP000673691">
    <property type="component" value="Unassembled WGS sequence"/>
</dbReference>
<evidence type="ECO:0000259" key="3">
    <source>
        <dbReference type="Pfam" id="PF26577"/>
    </source>
</evidence>
<dbReference type="GO" id="GO:0000213">
    <property type="term" value="F:tRNA-intron lyase activity"/>
    <property type="evidence" value="ECO:0007669"/>
    <property type="project" value="TreeGrafter"/>
</dbReference>
<dbReference type="Pfam" id="PF26577">
    <property type="entry name" value="TSEN34_N"/>
    <property type="match status" value="1"/>
</dbReference>
<proteinExistence type="predicted"/>
<feature type="region of interest" description="Disordered" evidence="2">
    <location>
        <begin position="178"/>
        <end position="222"/>
    </location>
</feature>
<reference evidence="4 5" key="1">
    <citation type="journal article" name="Sci. Rep.">
        <title>Genome-scale phylogenetic analyses confirm Olpidium as the closest living zoosporic fungus to the non-flagellated, terrestrial fungi.</title>
        <authorList>
            <person name="Chang Y."/>
            <person name="Rochon D."/>
            <person name="Sekimoto S."/>
            <person name="Wang Y."/>
            <person name="Chovatia M."/>
            <person name="Sandor L."/>
            <person name="Salamov A."/>
            <person name="Grigoriev I.V."/>
            <person name="Stajich J.E."/>
            <person name="Spatafora J.W."/>
        </authorList>
    </citation>
    <scope>NUCLEOTIDE SEQUENCE [LARGE SCALE GENOMIC DNA]</scope>
    <source>
        <strain evidence="4">S191</strain>
    </source>
</reference>
<evidence type="ECO:0000256" key="2">
    <source>
        <dbReference type="SAM" id="MobiDB-lite"/>
    </source>
</evidence>
<protein>
    <recommendedName>
        <fullName evidence="3">TSEN34 N-terminal domain-containing protein</fullName>
    </recommendedName>
</protein>
<evidence type="ECO:0000313" key="5">
    <source>
        <dbReference type="Proteomes" id="UP000673691"/>
    </source>
</evidence>
<comment type="caution">
    <text evidence="4">The sequence shown here is derived from an EMBL/GenBank/DDBJ whole genome shotgun (WGS) entry which is preliminary data.</text>
</comment>
<evidence type="ECO:0000256" key="1">
    <source>
        <dbReference type="ARBA" id="ARBA00023239"/>
    </source>
</evidence>
<dbReference type="EMBL" id="JAEFCI010001604">
    <property type="protein sequence ID" value="KAG5462794.1"/>
    <property type="molecule type" value="Genomic_DNA"/>
</dbReference>
<sequence>MALQPPTPYKLFVVGGNAFVWDAAGSRSSGVRPPDFPRTNSRPFPPAAFCPRRALGAARSFPGFWGSAVRFSAGRELPASRRRSAIPLSTTPHLFLLVAIALRSHRIVGSLVGSLPRAPQQNVFLGLPLLLLEEEVNVLVEEGLAVLVDDSAACSHRLSSEDLLAFEREVRAHLRKVEAEAEDRRRDLEKAGRERNAVSCEAGAPEGGGGGGGGMSKKKMKRLARQLEKLHPRPALAEAVGLCPAAEEADLPACASEPDASSNGRDAGDRAPGGGAPPPPTAPAAKSLRAPLRRRAGEFCPWRAAAESAVSCGTLAAARRLGLWTFPRTERDRARLD</sequence>
<keyword evidence="5" id="KW-1185">Reference proteome</keyword>
<gene>
    <name evidence="4" type="ORF">BJ554DRAFT_3515</name>
</gene>
<feature type="compositionally biased region" description="Basic and acidic residues" evidence="2">
    <location>
        <begin position="178"/>
        <end position="196"/>
    </location>
</feature>
<dbReference type="PANTHER" id="PTHR13070">
    <property type="entry name" value="TRNA-SPLICING ENDONUCLEASE SUBUNIT SEN34-RELATED"/>
    <property type="match status" value="1"/>
</dbReference>